<evidence type="ECO:0000256" key="5">
    <source>
        <dbReference type="ARBA" id="ARBA00023274"/>
    </source>
</evidence>
<keyword evidence="2" id="KW-0677">Repeat</keyword>
<evidence type="ECO:0000256" key="2">
    <source>
        <dbReference type="ARBA" id="ARBA00022737"/>
    </source>
</evidence>
<dbReference type="CDD" id="cd05688">
    <property type="entry name" value="S1_RPS1_repeat_ec3"/>
    <property type="match status" value="1"/>
</dbReference>
<dbReference type="Proteomes" id="UP000033358">
    <property type="component" value="Unassembled WGS sequence"/>
</dbReference>
<dbReference type="CDD" id="cd04465">
    <property type="entry name" value="S1_RPS1_repeat_ec2_hs2"/>
    <property type="match status" value="1"/>
</dbReference>
<dbReference type="PRINTS" id="PR00681">
    <property type="entry name" value="RIBOSOMALS1"/>
</dbReference>
<dbReference type="PATRIC" id="fig|1607817.3.peg.133"/>
<evidence type="ECO:0000313" key="9">
    <source>
        <dbReference type="EMBL" id="KKB96753.1"/>
    </source>
</evidence>
<keyword evidence="5 7" id="KW-0687">Ribonucleoprotein</keyword>
<evidence type="ECO:0000259" key="8">
    <source>
        <dbReference type="PROSITE" id="PS50126"/>
    </source>
</evidence>
<dbReference type="GO" id="GO:0022627">
    <property type="term" value="C:cytosolic small ribosomal subunit"/>
    <property type="evidence" value="ECO:0007669"/>
    <property type="project" value="TreeGrafter"/>
</dbReference>
<dbReference type="PIRSF" id="PIRSF002111">
    <property type="entry name" value="RpsA"/>
    <property type="match status" value="1"/>
</dbReference>
<comment type="function">
    <text evidence="6 7">Binds mRNA; thus facilitating recognition of the initiation point. It is needed to translate mRNA with a short Shine-Dalgarno (SD) purine-rich sequence.</text>
</comment>
<proteinExistence type="inferred from homology"/>
<dbReference type="PANTHER" id="PTHR10724:SF7">
    <property type="entry name" value="SMALL RIBOSOMAL SUBUNIT PROTEIN BS1C"/>
    <property type="match status" value="1"/>
</dbReference>
<dbReference type="PROSITE" id="PS50126">
    <property type="entry name" value="S1"/>
    <property type="match status" value="6"/>
</dbReference>
<dbReference type="InterPro" id="IPR003029">
    <property type="entry name" value="S1_domain"/>
</dbReference>
<sequence>MNKRNISIHTADLDNDSLFSTGESFADLFTQSVSNQQKEGSVITGEITAVEHDTVVVDVGSKSEGRIPLKEFAVLGQIPTLNVGDKVEVFLERIENRNGRTVLSREKALREESWNQFEKALDTATNVEGIIFGKVKGGFTVDLSGVIAFLPGSQVDIKPVKDITHLMHKPQLFQILKIDRKQGNIVVSRRSILEESRMEARNHLLSGIKEGQELEGVVKNITDYGAFIELEPGIVDGLLHVTDISWSRISHPSEVLSIGQVIKVQVIKYNQETKRISLGMKQLGKNPWQGIEERYAKGSKLTGKITNITDYGAFIELEPGIEGLVHVSEISWSKNNFHPKKLLTLGQEVDFVVLDVDSNKHRISLGIKQCTQNPWQIFADKNQINAVITGEIKNIVDFGLFVGFENNIDGLVHVSDLGWNEDNTSLLADYKKDDVITVKVLSVDVEKERISLGVKQLTDAPETATSEIKKGSVITCIVTEIQEDGIEVSPAEGVTCFIKRADLSNDRQEQRVERFAAGDRIDAKVVSIDKNKKLNLSIKALEVEEQKKAIAEFGSTDSGASLGDILGAALNKAQEK</sequence>
<dbReference type="PANTHER" id="PTHR10724">
    <property type="entry name" value="30S RIBOSOMAL PROTEIN S1"/>
    <property type="match status" value="1"/>
</dbReference>
<dbReference type="GO" id="GO:0003735">
    <property type="term" value="F:structural constituent of ribosome"/>
    <property type="evidence" value="ECO:0007669"/>
    <property type="project" value="InterPro"/>
</dbReference>
<name>A0A0F5MPL8_9RICK</name>
<comment type="caution">
    <text evidence="9">The sequence shown here is derived from an EMBL/GenBank/DDBJ whole genome shotgun (WGS) entry which is preliminary data.</text>
</comment>
<dbReference type="Pfam" id="PF00575">
    <property type="entry name" value="S1"/>
    <property type="match status" value="6"/>
</dbReference>
<dbReference type="AlphaFoldDB" id="A0A0F5MPL8"/>
<protein>
    <recommendedName>
        <fullName evidence="7">30S ribosomal protein S1</fullName>
    </recommendedName>
</protein>
<dbReference type="GO" id="GO:0006412">
    <property type="term" value="P:translation"/>
    <property type="evidence" value="ECO:0007669"/>
    <property type="project" value="InterPro"/>
</dbReference>
<keyword evidence="4 7" id="KW-0689">Ribosomal protein</keyword>
<gene>
    <name evidence="9" type="primary">rpsA</name>
    <name evidence="9" type="ORF">SZ25_00133</name>
</gene>
<dbReference type="GO" id="GO:0003729">
    <property type="term" value="F:mRNA binding"/>
    <property type="evidence" value="ECO:0007669"/>
    <property type="project" value="TreeGrafter"/>
</dbReference>
<dbReference type="FunFam" id="2.40.50.140:FF:000011">
    <property type="entry name" value="30S ribosomal protein S1"/>
    <property type="match status" value="1"/>
</dbReference>
<evidence type="ECO:0000256" key="6">
    <source>
        <dbReference type="ARBA" id="ARBA00025604"/>
    </source>
</evidence>
<comment type="similarity">
    <text evidence="1 7">Belongs to the bacterial ribosomal protein bS1 family.</text>
</comment>
<dbReference type="InterPro" id="IPR012340">
    <property type="entry name" value="NA-bd_OB-fold"/>
</dbReference>
<feature type="domain" description="S1 motif" evidence="8">
    <location>
        <begin position="385"/>
        <end position="455"/>
    </location>
</feature>
<accession>A0A0F5MPL8</accession>
<dbReference type="InterPro" id="IPR035104">
    <property type="entry name" value="Ribosomal_protein_S1-like"/>
</dbReference>
<feature type="domain" description="S1 motif" evidence="8">
    <location>
        <begin position="124"/>
        <end position="190"/>
    </location>
</feature>
<dbReference type="Gene3D" id="2.40.50.140">
    <property type="entry name" value="Nucleic acid-binding proteins"/>
    <property type="match status" value="5"/>
</dbReference>
<dbReference type="CDD" id="cd05687">
    <property type="entry name" value="S1_RPS1_repeat_ec1_hs1"/>
    <property type="match status" value="1"/>
</dbReference>
<dbReference type="EMBL" id="JYHA01000026">
    <property type="protein sequence ID" value="KKB96753.1"/>
    <property type="molecule type" value="Genomic_DNA"/>
</dbReference>
<reference evidence="9 10" key="1">
    <citation type="submission" date="2015-02" db="EMBL/GenBank/DDBJ databases">
        <title>Single cell genomics of a rare environmental alphaproteobacterium provides unique insights into Rickettsiaceae evolution.</title>
        <authorList>
            <person name="Martijn J."/>
            <person name="Schulz F."/>
            <person name="Zaremba-Niedzwiedzka K."/>
            <person name="Viklund J."/>
            <person name="Stepanauskas R."/>
            <person name="Andersson S.G.E."/>
            <person name="Horn M."/>
            <person name="Guy L."/>
            <person name="Ettema T.J.G."/>
        </authorList>
    </citation>
    <scope>NUCLEOTIDE SEQUENCE [LARGE SCALE GENOMIC DNA]</scope>
    <source>
        <strain evidence="9 10">SCGC AAA041-L04</strain>
    </source>
</reference>
<keyword evidence="3 7" id="KW-0694">RNA-binding</keyword>
<dbReference type="FunFam" id="2.40.50.140:FF:000103">
    <property type="entry name" value="protein RRP5 homolog"/>
    <property type="match status" value="1"/>
</dbReference>
<evidence type="ECO:0000256" key="3">
    <source>
        <dbReference type="ARBA" id="ARBA00022884"/>
    </source>
</evidence>
<organism evidence="9 10">
    <name type="scientific">Candidatus Arcanibacter lacustris</name>
    <dbReference type="NCBI Taxonomy" id="1607817"/>
    <lineage>
        <taxon>Bacteria</taxon>
        <taxon>Pseudomonadati</taxon>
        <taxon>Pseudomonadota</taxon>
        <taxon>Alphaproteobacteria</taxon>
        <taxon>Rickettsiales</taxon>
        <taxon>Candidatus Arcanibacter</taxon>
    </lineage>
</organism>
<dbReference type="NCBIfam" id="TIGR00717">
    <property type="entry name" value="rpsA"/>
    <property type="match status" value="1"/>
</dbReference>
<dbReference type="InterPro" id="IPR050437">
    <property type="entry name" value="Ribos_protein_bS1-like"/>
</dbReference>
<feature type="domain" description="S1 motif" evidence="8">
    <location>
        <begin position="471"/>
        <end position="539"/>
    </location>
</feature>
<feature type="domain" description="S1 motif" evidence="8">
    <location>
        <begin position="40"/>
        <end position="106"/>
    </location>
</feature>
<evidence type="ECO:0000313" key="10">
    <source>
        <dbReference type="Proteomes" id="UP000033358"/>
    </source>
</evidence>
<feature type="domain" description="S1 motif" evidence="8">
    <location>
        <begin position="211"/>
        <end position="281"/>
    </location>
</feature>
<keyword evidence="10" id="KW-1185">Reference proteome</keyword>
<dbReference type="SUPFAM" id="SSF50249">
    <property type="entry name" value="Nucleic acid-binding proteins"/>
    <property type="match status" value="6"/>
</dbReference>
<dbReference type="NCBIfam" id="NF004952">
    <property type="entry name" value="PRK06299.1-2"/>
    <property type="match status" value="1"/>
</dbReference>
<feature type="domain" description="S1 motif" evidence="8">
    <location>
        <begin position="298"/>
        <end position="368"/>
    </location>
</feature>
<dbReference type="SMART" id="SM00316">
    <property type="entry name" value="S1"/>
    <property type="match status" value="6"/>
</dbReference>
<dbReference type="InterPro" id="IPR000110">
    <property type="entry name" value="Ribosomal_bS1"/>
</dbReference>
<evidence type="ECO:0000256" key="4">
    <source>
        <dbReference type="ARBA" id="ARBA00022980"/>
    </source>
</evidence>
<evidence type="ECO:0000256" key="7">
    <source>
        <dbReference type="PIRNR" id="PIRNR002111"/>
    </source>
</evidence>
<evidence type="ECO:0000256" key="1">
    <source>
        <dbReference type="ARBA" id="ARBA00006767"/>
    </source>
</evidence>